<dbReference type="AlphaFoldDB" id="A0A4Y2MB96"/>
<evidence type="ECO:0000313" key="2">
    <source>
        <dbReference type="Proteomes" id="UP000499080"/>
    </source>
</evidence>
<accession>A0A4Y2MB96</accession>
<keyword evidence="2" id="KW-1185">Reference proteome</keyword>
<reference evidence="1 2" key="1">
    <citation type="journal article" date="2019" name="Sci. Rep.">
        <title>Orb-weaving spider Araneus ventricosus genome elucidates the spidroin gene catalogue.</title>
        <authorList>
            <person name="Kono N."/>
            <person name="Nakamura H."/>
            <person name="Ohtoshi R."/>
            <person name="Moran D.A.P."/>
            <person name="Shinohara A."/>
            <person name="Yoshida Y."/>
            <person name="Fujiwara M."/>
            <person name="Mori M."/>
            <person name="Tomita M."/>
            <person name="Arakawa K."/>
        </authorList>
    </citation>
    <scope>NUCLEOTIDE SEQUENCE [LARGE SCALE GENOMIC DNA]</scope>
</reference>
<comment type="caution">
    <text evidence="1">The sequence shown here is derived from an EMBL/GenBank/DDBJ whole genome shotgun (WGS) entry which is preliminary data.</text>
</comment>
<evidence type="ECO:0000313" key="1">
    <source>
        <dbReference type="EMBL" id="GBN23660.1"/>
    </source>
</evidence>
<sequence length="152" mass="17110">MTYSAIGKNIFSFNETKTFDEIVELSKVAGIEYDQKALEYQDNLECFDDLRDNWEECLIENVVAQGATFMKGAKIPCAMHLKRSNIRPLRSGVSCAVACQSLSKMIEAVTETWSTIQKCDKVSASKEKKIPICNSLATDRTFKSQYNVTKTD</sequence>
<proteinExistence type="predicted"/>
<name>A0A4Y2MB96_ARAVE</name>
<dbReference type="Proteomes" id="UP000499080">
    <property type="component" value="Unassembled WGS sequence"/>
</dbReference>
<dbReference type="EMBL" id="BGPR01007023">
    <property type="protein sequence ID" value="GBN23660.1"/>
    <property type="molecule type" value="Genomic_DNA"/>
</dbReference>
<organism evidence="1 2">
    <name type="scientific">Araneus ventricosus</name>
    <name type="common">Orbweaver spider</name>
    <name type="synonym">Epeira ventricosa</name>
    <dbReference type="NCBI Taxonomy" id="182803"/>
    <lineage>
        <taxon>Eukaryota</taxon>
        <taxon>Metazoa</taxon>
        <taxon>Ecdysozoa</taxon>
        <taxon>Arthropoda</taxon>
        <taxon>Chelicerata</taxon>
        <taxon>Arachnida</taxon>
        <taxon>Araneae</taxon>
        <taxon>Araneomorphae</taxon>
        <taxon>Entelegynae</taxon>
        <taxon>Araneoidea</taxon>
        <taxon>Araneidae</taxon>
        <taxon>Araneus</taxon>
    </lineage>
</organism>
<dbReference type="OrthoDB" id="8066856at2759"/>
<protein>
    <submittedName>
        <fullName evidence="1">Uncharacterized protein</fullName>
    </submittedName>
</protein>
<gene>
    <name evidence="1" type="ORF">AVEN_61438_1</name>
</gene>